<dbReference type="Proteomes" id="UP001243330">
    <property type="component" value="Unassembled WGS sequence"/>
</dbReference>
<feature type="compositionally biased region" description="Low complexity" evidence="6">
    <location>
        <begin position="78"/>
        <end position="90"/>
    </location>
</feature>
<proteinExistence type="predicted"/>
<dbReference type="Pfam" id="PF00172">
    <property type="entry name" value="Zn_clus"/>
    <property type="match status" value="1"/>
</dbReference>
<evidence type="ECO:0000256" key="5">
    <source>
        <dbReference type="ARBA" id="ARBA00023242"/>
    </source>
</evidence>
<dbReference type="InterPro" id="IPR036864">
    <property type="entry name" value="Zn2-C6_fun-type_DNA-bd_sf"/>
</dbReference>
<reference evidence="9" key="1">
    <citation type="submission" date="2023-01" db="EMBL/GenBank/DDBJ databases">
        <title>Colletotrichum chrysophilum M932 genome sequence.</title>
        <authorList>
            <person name="Baroncelli R."/>
        </authorList>
    </citation>
    <scope>NUCLEOTIDE SEQUENCE</scope>
    <source>
        <strain evidence="9">M932</strain>
    </source>
</reference>
<comment type="subcellular location">
    <subcellularLocation>
        <location evidence="1">Membrane</location>
        <topology evidence="1">Multi-pass membrane protein</topology>
    </subcellularLocation>
</comment>
<feature type="transmembrane region" description="Helical" evidence="7">
    <location>
        <begin position="793"/>
        <end position="809"/>
    </location>
</feature>
<evidence type="ECO:0000313" key="10">
    <source>
        <dbReference type="Proteomes" id="UP001243330"/>
    </source>
</evidence>
<keyword evidence="5" id="KW-0539">Nucleus</keyword>
<dbReference type="GO" id="GO:0016020">
    <property type="term" value="C:membrane"/>
    <property type="evidence" value="ECO:0007669"/>
    <property type="project" value="UniProtKB-SubCell"/>
</dbReference>
<feature type="transmembrane region" description="Helical" evidence="7">
    <location>
        <begin position="829"/>
        <end position="849"/>
    </location>
</feature>
<evidence type="ECO:0000256" key="6">
    <source>
        <dbReference type="SAM" id="MobiDB-lite"/>
    </source>
</evidence>
<dbReference type="InterPro" id="IPR007568">
    <property type="entry name" value="RTA1"/>
</dbReference>
<feature type="transmembrane region" description="Helical" evidence="7">
    <location>
        <begin position="671"/>
        <end position="693"/>
    </location>
</feature>
<dbReference type="PANTHER" id="PTHR31465:SF15">
    <property type="entry name" value="LIPID TRANSPORTER ATNI-RELATED"/>
    <property type="match status" value="1"/>
</dbReference>
<keyword evidence="10" id="KW-1185">Reference proteome</keyword>
<keyword evidence="2 7" id="KW-0812">Transmembrane</keyword>
<dbReference type="PANTHER" id="PTHR31465">
    <property type="entry name" value="PROTEIN RTA1-RELATED"/>
    <property type="match status" value="1"/>
</dbReference>
<evidence type="ECO:0000256" key="3">
    <source>
        <dbReference type="ARBA" id="ARBA00022989"/>
    </source>
</evidence>
<feature type="transmembrane region" description="Helical" evidence="7">
    <location>
        <begin position="714"/>
        <end position="731"/>
    </location>
</feature>
<feature type="transmembrane region" description="Helical" evidence="7">
    <location>
        <begin position="606"/>
        <end position="629"/>
    </location>
</feature>
<dbReference type="EMBL" id="JAQOWY010000103">
    <property type="protein sequence ID" value="KAK1851135.1"/>
    <property type="molecule type" value="Genomic_DNA"/>
</dbReference>
<dbReference type="CDD" id="cd00067">
    <property type="entry name" value="GAL4"/>
    <property type="match status" value="1"/>
</dbReference>
<keyword evidence="4 7" id="KW-0472">Membrane</keyword>
<dbReference type="Gene3D" id="4.10.240.10">
    <property type="entry name" value="Zn(2)-C6 fungal-type DNA-binding domain"/>
    <property type="match status" value="1"/>
</dbReference>
<feature type="region of interest" description="Disordered" evidence="6">
    <location>
        <begin position="63"/>
        <end position="93"/>
    </location>
</feature>
<evidence type="ECO:0000259" key="8">
    <source>
        <dbReference type="PROSITE" id="PS50048"/>
    </source>
</evidence>
<evidence type="ECO:0000256" key="2">
    <source>
        <dbReference type="ARBA" id="ARBA00022692"/>
    </source>
</evidence>
<feature type="domain" description="Zn(2)-C6 fungal-type" evidence="8">
    <location>
        <begin position="15"/>
        <end position="43"/>
    </location>
</feature>
<feature type="transmembrane region" description="Helical" evidence="7">
    <location>
        <begin position="641"/>
        <end position="659"/>
    </location>
</feature>
<name>A0AAD9APE5_9PEZI</name>
<dbReference type="InterPro" id="IPR001138">
    <property type="entry name" value="Zn2Cys6_DnaBD"/>
</dbReference>
<keyword evidence="3 7" id="KW-1133">Transmembrane helix</keyword>
<feature type="transmembrane region" description="Helical" evidence="7">
    <location>
        <begin position="751"/>
        <end position="772"/>
    </location>
</feature>
<evidence type="ECO:0000256" key="7">
    <source>
        <dbReference type="SAM" id="Phobius"/>
    </source>
</evidence>
<evidence type="ECO:0000256" key="4">
    <source>
        <dbReference type="ARBA" id="ARBA00023136"/>
    </source>
</evidence>
<comment type="caution">
    <text evidence="9">The sequence shown here is derived from an EMBL/GenBank/DDBJ whole genome shotgun (WGS) entry which is preliminary data.</text>
</comment>
<dbReference type="AlphaFoldDB" id="A0AAD9APE5"/>
<dbReference type="GO" id="GO:0008270">
    <property type="term" value="F:zinc ion binding"/>
    <property type="evidence" value="ECO:0007669"/>
    <property type="project" value="InterPro"/>
</dbReference>
<dbReference type="GO" id="GO:0000981">
    <property type="term" value="F:DNA-binding transcription factor activity, RNA polymerase II-specific"/>
    <property type="evidence" value="ECO:0007669"/>
    <property type="project" value="InterPro"/>
</dbReference>
<dbReference type="SUPFAM" id="SSF57701">
    <property type="entry name" value="Zn2/Cys6 DNA-binding domain"/>
    <property type="match status" value="1"/>
</dbReference>
<dbReference type="SMART" id="SM00066">
    <property type="entry name" value="GAL4"/>
    <property type="match status" value="1"/>
</dbReference>
<accession>A0AAD9APE5</accession>
<dbReference type="PROSITE" id="PS50048">
    <property type="entry name" value="ZN2_CY6_FUNGAL_2"/>
    <property type="match status" value="1"/>
</dbReference>
<organism evidence="9 10">
    <name type="scientific">Colletotrichum chrysophilum</name>
    <dbReference type="NCBI Taxonomy" id="1836956"/>
    <lineage>
        <taxon>Eukaryota</taxon>
        <taxon>Fungi</taxon>
        <taxon>Dikarya</taxon>
        <taxon>Ascomycota</taxon>
        <taxon>Pezizomycotina</taxon>
        <taxon>Sordariomycetes</taxon>
        <taxon>Hypocreomycetidae</taxon>
        <taxon>Glomerellales</taxon>
        <taxon>Glomerellaceae</taxon>
        <taxon>Colletotrichum</taxon>
        <taxon>Colletotrichum gloeosporioides species complex</taxon>
    </lineage>
</organism>
<evidence type="ECO:0000313" key="9">
    <source>
        <dbReference type="EMBL" id="KAK1851135.1"/>
    </source>
</evidence>
<dbReference type="PROSITE" id="PS00463">
    <property type="entry name" value="ZN2_CY6_FUNGAL_1"/>
    <property type="match status" value="1"/>
</dbReference>
<evidence type="ECO:0000256" key="1">
    <source>
        <dbReference type="ARBA" id="ARBA00004141"/>
    </source>
</evidence>
<protein>
    <recommendedName>
        <fullName evidence="8">Zn(2)-C6 fungal-type domain-containing protein</fullName>
    </recommendedName>
</protein>
<gene>
    <name evidence="9" type="ORF">CCHR01_06261</name>
</gene>
<sequence>MTNERKTRITRTRSGCLTCRKRHTKCDEGKPHCQTCMRLNIPCAGYQTGFKFQEDLQPVRLKARRQAKRGAPVVSRQSGTSASPGSSSTTLEEELTAEGYDENWLRVHFPSQLPRIFREILQGVGHDSVAYRAAVYALAHVPVEFSSDAPNETQVTALKFYHLSLQDVAKCLPVEDADHMALSLAILSVLSIVEMKLGTYLGGLTHAKQAGALIADKLGILSSSAVGKQVVAAWFPIKAWYSVQCVPWDKLARVLPSEALGQSWDLLQSSDDKSHELAALLVESRRLYALVSLHRLLKTSSSTDNISSWPDLYQTVVNKCSSGLSKSEEVSYRSEVAGLRDRLDAWHDSIPLEDRPIYGTTSRLKKKLYSQPPGARIEPLTFQSYRAAMNYARYAAAQALSSDETLNIVTGATSPPTAYRDEWNHLILQILAGLEEVPCTGDDDNYLGLTWIVGQVVGLRCLDPSVISWIERHLELLASASQDWGSLMPKDLFRPLLALQRGLLERGRVAVHIFGDMGPSIELSEARSPAAKRFVLVVGLDIESGKGFREMVVIDQLATTARNMSATLSASTLVATPSPTETTAAACISIAPDSNGHVPYGVCHGFWPYIPSFEGNLALAILFGLSALVHLVQAVMYKQRYCWVIIMAGVWETSAFVLRTLGAKNGRVLPFYIISSLTFMLAPLWINAYAYMVGARIVHFSLPDRRVFRIKASYMTKLFVGADLVCFGVQGAGGSMLSGQGSASTMQTGKILYTAGCIVQLIFIAVFTAVAVQLHVKVRKNPLSAWNANSLQLIWVIFIVLILIFVRLIFRLVEFGPGGMNETIMTAEVYAICLDAVPMAVALVMLNVFHPGRMLSQTAFDRVIMEESEMGNIPRRQGRYEELGQADRNGSVSPLPKGCLP</sequence>
<dbReference type="Pfam" id="PF04479">
    <property type="entry name" value="RTA1"/>
    <property type="match status" value="1"/>
</dbReference>